<sequence length="282" mass="31296">MVVEVNSKISPSSARAHTRKANQNSSFQLPPEVLNKLLVLLSVGILAWGYQAIQPPPPKICGSLGGPPITAPRIKLSDGRNLAYKEEGVPKEGANYKIVSVHGFDSCRHDTIAKFLSPELVEELGLYIVSFDRPGYGESDPNPKRTVKSMALDIEELADQLGLGSKLYVVGYSMGGEVLWSVLKYIPHRIAGAALLAPVANYWWTGFPANLSKEAYKKQLWNDQLAVGVAHYAPWLTYWWNTQKWFSSCSAVAHNPGVFSTKDRELVMMPHWQSRKTYVVPT</sequence>
<gene>
    <name evidence="3" type="ORF">TorRG33x02_211010</name>
</gene>
<keyword evidence="3" id="KW-0378">Hydrolase</keyword>
<dbReference type="Pfam" id="PF00561">
    <property type="entry name" value="Abhydrolase_1"/>
    <property type="match status" value="1"/>
</dbReference>
<evidence type="ECO:0000256" key="1">
    <source>
        <dbReference type="SAM" id="MobiDB-lite"/>
    </source>
</evidence>
<dbReference type="STRING" id="63057.A0A2P5EC61"/>
<dbReference type="GO" id="GO:0016787">
    <property type="term" value="F:hydrolase activity"/>
    <property type="evidence" value="ECO:0007669"/>
    <property type="project" value="UniProtKB-KW"/>
</dbReference>
<feature type="region of interest" description="Disordered" evidence="1">
    <location>
        <begin position="1"/>
        <end position="23"/>
    </location>
</feature>
<dbReference type="AlphaFoldDB" id="A0A2P5EC61"/>
<dbReference type="EMBL" id="JXTC01000183">
    <property type="protein sequence ID" value="PON83127.1"/>
    <property type="molecule type" value="Genomic_DNA"/>
</dbReference>
<accession>A0A2P5EC61</accession>
<dbReference type="PANTHER" id="PTHR45763:SF51">
    <property type="entry name" value="ALPHA_BETA-HYDROLASES SUPERFAMILY PROTEIN"/>
    <property type="match status" value="1"/>
</dbReference>
<dbReference type="InterPro" id="IPR000073">
    <property type="entry name" value="AB_hydrolase_1"/>
</dbReference>
<protein>
    <submittedName>
        <fullName evidence="3">Alpha/beta hydrolase fold</fullName>
    </submittedName>
</protein>
<name>A0A2P5EC61_TREOI</name>
<dbReference type="SUPFAM" id="SSF53474">
    <property type="entry name" value="alpha/beta-Hydrolases"/>
    <property type="match status" value="1"/>
</dbReference>
<evidence type="ECO:0000313" key="4">
    <source>
        <dbReference type="Proteomes" id="UP000237000"/>
    </source>
</evidence>
<dbReference type="InterPro" id="IPR029058">
    <property type="entry name" value="AB_hydrolase_fold"/>
</dbReference>
<comment type="caution">
    <text evidence="3">The sequence shown here is derived from an EMBL/GenBank/DDBJ whole genome shotgun (WGS) entry which is preliminary data.</text>
</comment>
<evidence type="ECO:0000259" key="2">
    <source>
        <dbReference type="Pfam" id="PF00561"/>
    </source>
</evidence>
<keyword evidence="4" id="KW-1185">Reference proteome</keyword>
<dbReference type="Proteomes" id="UP000237000">
    <property type="component" value="Unassembled WGS sequence"/>
</dbReference>
<proteinExistence type="predicted"/>
<dbReference type="OrthoDB" id="294702at2759"/>
<feature type="domain" description="AB hydrolase-1" evidence="2">
    <location>
        <begin position="101"/>
        <end position="226"/>
    </location>
</feature>
<dbReference type="Gene3D" id="3.40.50.1820">
    <property type="entry name" value="alpha/beta hydrolase"/>
    <property type="match status" value="1"/>
</dbReference>
<feature type="compositionally biased region" description="Polar residues" evidence="1">
    <location>
        <begin position="7"/>
        <end position="23"/>
    </location>
</feature>
<organism evidence="3 4">
    <name type="scientific">Trema orientale</name>
    <name type="common">Charcoal tree</name>
    <name type="synonym">Celtis orientalis</name>
    <dbReference type="NCBI Taxonomy" id="63057"/>
    <lineage>
        <taxon>Eukaryota</taxon>
        <taxon>Viridiplantae</taxon>
        <taxon>Streptophyta</taxon>
        <taxon>Embryophyta</taxon>
        <taxon>Tracheophyta</taxon>
        <taxon>Spermatophyta</taxon>
        <taxon>Magnoliopsida</taxon>
        <taxon>eudicotyledons</taxon>
        <taxon>Gunneridae</taxon>
        <taxon>Pentapetalae</taxon>
        <taxon>rosids</taxon>
        <taxon>fabids</taxon>
        <taxon>Rosales</taxon>
        <taxon>Cannabaceae</taxon>
        <taxon>Trema</taxon>
    </lineage>
</organism>
<dbReference type="PANTHER" id="PTHR45763">
    <property type="entry name" value="HYDROLASE, ALPHA/BETA FOLD FAMILY PROTEIN, EXPRESSED-RELATED"/>
    <property type="match status" value="1"/>
</dbReference>
<reference evidence="4" key="1">
    <citation type="submission" date="2016-06" db="EMBL/GenBank/DDBJ databases">
        <title>Parallel loss of symbiosis genes in relatives of nitrogen-fixing non-legume Parasponia.</title>
        <authorList>
            <person name="Van Velzen R."/>
            <person name="Holmer R."/>
            <person name="Bu F."/>
            <person name="Rutten L."/>
            <person name="Van Zeijl A."/>
            <person name="Liu W."/>
            <person name="Santuari L."/>
            <person name="Cao Q."/>
            <person name="Sharma T."/>
            <person name="Shen D."/>
            <person name="Roswanjaya Y."/>
            <person name="Wardhani T."/>
            <person name="Kalhor M.S."/>
            <person name="Jansen J."/>
            <person name="Van den Hoogen J."/>
            <person name="Gungor B."/>
            <person name="Hartog M."/>
            <person name="Hontelez J."/>
            <person name="Verver J."/>
            <person name="Yang W.-C."/>
            <person name="Schijlen E."/>
            <person name="Repin R."/>
            <person name="Schilthuizen M."/>
            <person name="Schranz E."/>
            <person name="Heidstra R."/>
            <person name="Miyata K."/>
            <person name="Fedorova E."/>
            <person name="Kohlen W."/>
            <person name="Bisseling T."/>
            <person name="Smit S."/>
            <person name="Geurts R."/>
        </authorList>
    </citation>
    <scope>NUCLEOTIDE SEQUENCE [LARGE SCALE GENOMIC DNA]</scope>
    <source>
        <strain evidence="4">cv. RG33-2</strain>
    </source>
</reference>
<evidence type="ECO:0000313" key="3">
    <source>
        <dbReference type="EMBL" id="PON83127.1"/>
    </source>
</evidence>
<dbReference type="InParanoid" id="A0A2P5EC61"/>